<dbReference type="OrthoDB" id="5147169at2"/>
<evidence type="ECO:0000313" key="1">
    <source>
        <dbReference type="EMBL" id="CCI53817.1"/>
    </source>
</evidence>
<reference evidence="1 2" key="1">
    <citation type="journal article" date="2013" name="ISME J.">
        <title>A metabolic model for members of the genus Tetrasphaera involved in enhanced biological phosphorus removal.</title>
        <authorList>
            <person name="Kristiansen R."/>
            <person name="Nguyen H.T.T."/>
            <person name="Saunders A.M."/>
            <person name="Nielsen J.L."/>
            <person name="Wimmer R."/>
            <person name="Le V.Q."/>
            <person name="McIlroy S.J."/>
            <person name="Petrovski S."/>
            <person name="Seviour R.J."/>
            <person name="Calteau A."/>
            <person name="Nielsen K.L."/>
            <person name="Nielsen P.H."/>
        </authorList>
    </citation>
    <scope>NUCLEOTIDE SEQUENCE [LARGE SCALE GENOMIC DNA]</scope>
    <source>
        <strain evidence="1 2">Ben 74</strain>
    </source>
</reference>
<dbReference type="RefSeq" id="WP_048546203.1">
    <property type="nucleotide sequence ID" value="NZ_HF571038.1"/>
</dbReference>
<organism evidence="1 2">
    <name type="scientific">Nostocoides jenkinsii Ben 74</name>
    <dbReference type="NCBI Taxonomy" id="1193518"/>
    <lineage>
        <taxon>Bacteria</taxon>
        <taxon>Bacillati</taxon>
        <taxon>Actinomycetota</taxon>
        <taxon>Actinomycetes</taxon>
        <taxon>Micrococcales</taxon>
        <taxon>Intrasporangiaceae</taxon>
        <taxon>Nostocoides</taxon>
    </lineage>
</organism>
<dbReference type="AlphaFoldDB" id="A0A077MF69"/>
<evidence type="ECO:0000313" key="2">
    <source>
        <dbReference type="Proteomes" id="UP000035720"/>
    </source>
</evidence>
<sequence length="179" mass="18349">MTGSLRGALVAAAVGGTLVLGGCSVGGADVAARVDGHVITESAARTAAEQVTKAFGLQEPLTIAQATGYLIEAPFLTKVAEGKGAILSDDAIAAEMGGMKPTPETLDVVRANYLHNQFAQTDPAALDEVSKAMKKASIRVNPRFGTFDRDAIALAPATPNWISSQSAMDQPASDQPATP</sequence>
<proteinExistence type="predicted"/>
<accession>A0A077MF69</accession>
<dbReference type="STRING" id="1193518.BN13_490007"/>
<dbReference type="PROSITE" id="PS51257">
    <property type="entry name" value="PROKAR_LIPOPROTEIN"/>
    <property type="match status" value="1"/>
</dbReference>
<dbReference type="EMBL" id="CAJC01000160">
    <property type="protein sequence ID" value="CCI53817.1"/>
    <property type="molecule type" value="Genomic_DNA"/>
</dbReference>
<gene>
    <name evidence="1" type="ORF">BN13_490007</name>
</gene>
<keyword evidence="2" id="KW-1185">Reference proteome</keyword>
<name>A0A077MF69_9MICO</name>
<dbReference type="Proteomes" id="UP000035720">
    <property type="component" value="Unassembled WGS sequence"/>
</dbReference>
<comment type="caution">
    <text evidence="1">The sequence shown here is derived from an EMBL/GenBank/DDBJ whole genome shotgun (WGS) entry which is preliminary data.</text>
</comment>
<protein>
    <recommendedName>
        <fullName evidence="3">Lipoprotein</fullName>
    </recommendedName>
</protein>
<evidence type="ECO:0008006" key="3">
    <source>
        <dbReference type="Google" id="ProtNLM"/>
    </source>
</evidence>